<dbReference type="AlphaFoldDB" id="A0A1G6GHN1"/>
<name>A0A1G6GHN1_9BACI</name>
<gene>
    <name evidence="1" type="ORF">SAMN05421737_10178</name>
</gene>
<evidence type="ECO:0000313" key="2">
    <source>
        <dbReference type="Proteomes" id="UP000242662"/>
    </source>
</evidence>
<organism evidence="1 2">
    <name type="scientific">Shouchella lonarensis</name>
    <dbReference type="NCBI Taxonomy" id="1464122"/>
    <lineage>
        <taxon>Bacteria</taxon>
        <taxon>Bacillati</taxon>
        <taxon>Bacillota</taxon>
        <taxon>Bacilli</taxon>
        <taxon>Bacillales</taxon>
        <taxon>Bacillaceae</taxon>
        <taxon>Shouchella</taxon>
    </lineage>
</organism>
<keyword evidence="2" id="KW-1185">Reference proteome</keyword>
<dbReference type="EMBL" id="FMYM01000001">
    <property type="protein sequence ID" value="SDB81518.1"/>
    <property type="molecule type" value="Genomic_DNA"/>
</dbReference>
<sequence length="36" mass="4033">MKALIMGVFLFLVMRFVYNRNIHGGGILIGGKTDLH</sequence>
<dbReference type="Proteomes" id="UP000242662">
    <property type="component" value="Unassembled WGS sequence"/>
</dbReference>
<protein>
    <submittedName>
        <fullName evidence="1">Uncharacterized protein</fullName>
    </submittedName>
</protein>
<reference evidence="2" key="1">
    <citation type="submission" date="2016-09" db="EMBL/GenBank/DDBJ databases">
        <authorList>
            <person name="Varghese N."/>
            <person name="Submissions S."/>
        </authorList>
    </citation>
    <scope>NUCLEOTIDE SEQUENCE [LARGE SCALE GENOMIC DNA]</scope>
    <source>
        <strain evidence="2">25nlg</strain>
    </source>
</reference>
<proteinExistence type="predicted"/>
<accession>A0A1G6GHN1</accession>
<evidence type="ECO:0000313" key="1">
    <source>
        <dbReference type="EMBL" id="SDB81518.1"/>
    </source>
</evidence>